<dbReference type="InterPro" id="IPR004143">
    <property type="entry name" value="BPL_LPL_catalytic"/>
</dbReference>
<feature type="domain" description="BPL/LPL catalytic" evidence="5">
    <location>
        <begin position="27"/>
        <end position="213"/>
    </location>
</feature>
<dbReference type="InterPro" id="IPR045864">
    <property type="entry name" value="aa-tRNA-synth_II/BPL/LPL"/>
</dbReference>
<dbReference type="AlphaFoldDB" id="A0A6J4MFD4"/>
<dbReference type="Pfam" id="PF03099">
    <property type="entry name" value="BPL_LplA_LipB"/>
    <property type="match status" value="1"/>
</dbReference>
<dbReference type="PANTHER" id="PTHR12835">
    <property type="entry name" value="BIOTIN PROTEIN LIGASE"/>
    <property type="match status" value="1"/>
</dbReference>
<keyword evidence="1 6" id="KW-0436">Ligase</keyword>
<dbReference type="NCBIfam" id="TIGR00121">
    <property type="entry name" value="birA_ligase"/>
    <property type="match status" value="1"/>
</dbReference>
<dbReference type="CDD" id="cd16442">
    <property type="entry name" value="BPL"/>
    <property type="match status" value="1"/>
</dbReference>
<accession>A0A6J4MFD4</accession>
<reference evidence="6" key="1">
    <citation type="submission" date="2020-02" db="EMBL/GenBank/DDBJ databases">
        <authorList>
            <person name="Meier V. D."/>
        </authorList>
    </citation>
    <scope>NUCLEOTIDE SEQUENCE</scope>
    <source>
        <strain evidence="6">AVDCRST_MAG16</strain>
    </source>
</reference>
<dbReference type="Gene3D" id="3.30.930.10">
    <property type="entry name" value="Bira Bifunctional Protein, Domain 2"/>
    <property type="match status" value="1"/>
</dbReference>
<feature type="compositionally biased region" description="Low complexity" evidence="4">
    <location>
        <begin position="1"/>
        <end position="19"/>
    </location>
</feature>
<dbReference type="GO" id="GO:0005737">
    <property type="term" value="C:cytoplasm"/>
    <property type="evidence" value="ECO:0007669"/>
    <property type="project" value="TreeGrafter"/>
</dbReference>
<dbReference type="PROSITE" id="PS51733">
    <property type="entry name" value="BPL_LPL_CATALYTIC"/>
    <property type="match status" value="1"/>
</dbReference>
<dbReference type="Pfam" id="PF02237">
    <property type="entry name" value="BPL_C"/>
    <property type="match status" value="1"/>
</dbReference>
<sequence length="277" mass="28599">MSTDTSGSTSGTGAFDTGAYGDLSRPPLRATALQRALAPDGWRVEVLRTTGSTNAVVAERALAGEPAGLVVVAEQQTSGRGRLDRSWSSPPRAGLTLSALVRPELPADRWPWLPLLTGLAVATAVREQAELDAVLKWPNDVLVDGRKVCGVLAEVPQPGAAVLGIGLNVTTRADELPTATATSLQLAGGATTDRDTLLRAVLRALTDVLADVDGSRAAYRERCSTLGQRVRVEQPGGSVVEGVASAVDDDGRLVVDGRAHGAGDVVHLRPAGPGTAP</sequence>
<evidence type="ECO:0000259" key="5">
    <source>
        <dbReference type="PROSITE" id="PS51733"/>
    </source>
</evidence>
<dbReference type="PANTHER" id="PTHR12835:SF5">
    <property type="entry name" value="BIOTIN--PROTEIN LIGASE"/>
    <property type="match status" value="1"/>
</dbReference>
<dbReference type="EC" id="6.3.4.15" evidence="3"/>
<dbReference type="InterPro" id="IPR003142">
    <property type="entry name" value="BPL_C"/>
</dbReference>
<protein>
    <recommendedName>
        <fullName evidence="3">biotin--[biotin carboxyl-carrier protein] ligase</fullName>
        <ecNumber evidence="3">6.3.4.15</ecNumber>
    </recommendedName>
</protein>
<dbReference type="InterPro" id="IPR004408">
    <property type="entry name" value="Biotin_CoA_COase_ligase"/>
</dbReference>
<dbReference type="Gene3D" id="2.30.30.100">
    <property type="match status" value="1"/>
</dbReference>
<feature type="region of interest" description="Disordered" evidence="4">
    <location>
        <begin position="1"/>
        <end position="21"/>
    </location>
</feature>
<evidence type="ECO:0000313" key="6">
    <source>
        <dbReference type="EMBL" id="CAA9358224.1"/>
    </source>
</evidence>
<dbReference type="GO" id="GO:0004077">
    <property type="term" value="F:biotin--[biotin carboxyl-carrier protein] ligase activity"/>
    <property type="evidence" value="ECO:0007669"/>
    <property type="project" value="UniProtKB-EC"/>
</dbReference>
<gene>
    <name evidence="6" type="ORF">AVDCRST_MAG16-2848</name>
</gene>
<proteinExistence type="predicted"/>
<name>A0A6J4MFD4_9ACTN</name>
<evidence type="ECO:0000256" key="1">
    <source>
        <dbReference type="ARBA" id="ARBA00022598"/>
    </source>
</evidence>
<organism evidence="6">
    <name type="scientific">uncultured Frankineae bacterium</name>
    <dbReference type="NCBI Taxonomy" id="437475"/>
    <lineage>
        <taxon>Bacteria</taxon>
        <taxon>Bacillati</taxon>
        <taxon>Actinomycetota</taxon>
        <taxon>Actinomycetes</taxon>
        <taxon>Frankiales</taxon>
        <taxon>environmental samples</taxon>
    </lineage>
</organism>
<dbReference type="EMBL" id="CADCUE010000268">
    <property type="protein sequence ID" value="CAA9358224.1"/>
    <property type="molecule type" value="Genomic_DNA"/>
</dbReference>
<evidence type="ECO:0000256" key="3">
    <source>
        <dbReference type="ARBA" id="ARBA00024227"/>
    </source>
</evidence>
<evidence type="ECO:0000256" key="4">
    <source>
        <dbReference type="SAM" id="MobiDB-lite"/>
    </source>
</evidence>
<keyword evidence="2" id="KW-0092">Biotin</keyword>
<evidence type="ECO:0000256" key="2">
    <source>
        <dbReference type="ARBA" id="ARBA00023267"/>
    </source>
</evidence>
<dbReference type="SUPFAM" id="SSF55681">
    <property type="entry name" value="Class II aaRS and biotin synthetases"/>
    <property type="match status" value="1"/>
</dbReference>